<name>A0AAV5KPJ4_9ROSI</name>
<evidence type="ECO:0000256" key="1">
    <source>
        <dbReference type="SAM" id="MobiDB-lite"/>
    </source>
</evidence>
<evidence type="ECO:0000313" key="2">
    <source>
        <dbReference type="EMBL" id="GKV26577.1"/>
    </source>
</evidence>
<reference evidence="2 3" key="1">
    <citation type="journal article" date="2021" name="Commun. Biol.">
        <title>The genome of Shorea leprosula (Dipterocarpaceae) highlights the ecological relevance of drought in aseasonal tropical rainforests.</title>
        <authorList>
            <person name="Ng K.K.S."/>
            <person name="Kobayashi M.J."/>
            <person name="Fawcett J.A."/>
            <person name="Hatakeyama M."/>
            <person name="Paape T."/>
            <person name="Ng C.H."/>
            <person name="Ang C.C."/>
            <person name="Tnah L.H."/>
            <person name="Lee C.T."/>
            <person name="Nishiyama T."/>
            <person name="Sese J."/>
            <person name="O'Brien M.J."/>
            <person name="Copetti D."/>
            <person name="Mohd Noor M.I."/>
            <person name="Ong R.C."/>
            <person name="Putra M."/>
            <person name="Sireger I.Z."/>
            <person name="Indrioko S."/>
            <person name="Kosugi Y."/>
            <person name="Izuno A."/>
            <person name="Isagi Y."/>
            <person name="Lee S.L."/>
            <person name="Shimizu K.K."/>
        </authorList>
    </citation>
    <scope>NUCLEOTIDE SEQUENCE [LARGE SCALE GENOMIC DNA]</scope>
    <source>
        <strain evidence="2">214</strain>
    </source>
</reference>
<feature type="compositionally biased region" description="Polar residues" evidence="1">
    <location>
        <begin position="288"/>
        <end position="308"/>
    </location>
</feature>
<feature type="compositionally biased region" description="Polar residues" evidence="1">
    <location>
        <begin position="368"/>
        <end position="384"/>
    </location>
</feature>
<feature type="compositionally biased region" description="Basic and acidic residues" evidence="1">
    <location>
        <begin position="398"/>
        <end position="417"/>
    </location>
</feature>
<feature type="compositionally biased region" description="Polar residues" evidence="1">
    <location>
        <begin position="239"/>
        <end position="249"/>
    </location>
</feature>
<feature type="compositionally biased region" description="Pro residues" evidence="1">
    <location>
        <begin position="102"/>
        <end position="111"/>
    </location>
</feature>
<accession>A0AAV5KPJ4</accession>
<sequence length="417" mass="47219">MESGEGGGRSSKRMRQFDEDEETTFTDIRLGPSVWKDGAPDSPQCPGERVKPESPASNFQPLPPWLWESQYLQSQPPQSMTTYWRSSSPPYFPKSTECLYSPEPPKYPPPDCAQLPNIPQQSPRMTPSLKSPESSYSPESPWNSYSPASPENSYSPKSPEYWYSPQPPESSYYYYPKTPEYSYSPKLPEYSYSPNSPAYPPSLPYRSEFPKVQLRQSPWQTSISLGESYSPESPKYWPTPQQSPDSYSPMSPICPDSPKYPPQYPFESPKYRPVAQQSPDSYLPPSPTCCSDSPQYQPNNSLESQATGMYSLPSPIYCPDSPQYQLNNSLESRPTVMCWLSTPIHYPDLSRYPPKHALESPKYGPTRPLSSFSQQSPHSFTFPSPLNCPGSRLLTGIEEPKTSKEREGSDSRAKRFD</sequence>
<dbReference type="PRINTS" id="PR01217">
    <property type="entry name" value="PRICHEXTENSN"/>
</dbReference>
<gene>
    <name evidence="2" type="ORF">SLEP1_g35853</name>
</gene>
<dbReference type="AlphaFoldDB" id="A0AAV5KPJ4"/>
<comment type="caution">
    <text evidence="2">The sequence shown here is derived from an EMBL/GenBank/DDBJ whole genome shotgun (WGS) entry which is preliminary data.</text>
</comment>
<evidence type="ECO:0008006" key="4">
    <source>
        <dbReference type="Google" id="ProtNLM"/>
    </source>
</evidence>
<feature type="region of interest" description="Disordered" evidence="1">
    <location>
        <begin position="1"/>
        <end position="63"/>
    </location>
</feature>
<keyword evidence="3" id="KW-1185">Reference proteome</keyword>
<evidence type="ECO:0000313" key="3">
    <source>
        <dbReference type="Proteomes" id="UP001054252"/>
    </source>
</evidence>
<feature type="region of interest" description="Disordered" evidence="1">
    <location>
        <begin position="95"/>
        <end position="160"/>
    </location>
</feature>
<feature type="compositionally biased region" description="Low complexity" evidence="1">
    <location>
        <begin position="127"/>
        <end position="147"/>
    </location>
</feature>
<proteinExistence type="predicted"/>
<protein>
    <recommendedName>
        <fullName evidence="4">Extensin-2-like</fullName>
    </recommendedName>
</protein>
<dbReference type="EMBL" id="BPVZ01000072">
    <property type="protein sequence ID" value="GKV26577.1"/>
    <property type="molecule type" value="Genomic_DNA"/>
</dbReference>
<feature type="region of interest" description="Disordered" evidence="1">
    <location>
        <begin position="349"/>
        <end position="417"/>
    </location>
</feature>
<dbReference type="Proteomes" id="UP001054252">
    <property type="component" value="Unassembled WGS sequence"/>
</dbReference>
<organism evidence="2 3">
    <name type="scientific">Rubroshorea leprosula</name>
    <dbReference type="NCBI Taxonomy" id="152421"/>
    <lineage>
        <taxon>Eukaryota</taxon>
        <taxon>Viridiplantae</taxon>
        <taxon>Streptophyta</taxon>
        <taxon>Embryophyta</taxon>
        <taxon>Tracheophyta</taxon>
        <taxon>Spermatophyta</taxon>
        <taxon>Magnoliopsida</taxon>
        <taxon>eudicotyledons</taxon>
        <taxon>Gunneridae</taxon>
        <taxon>Pentapetalae</taxon>
        <taxon>rosids</taxon>
        <taxon>malvids</taxon>
        <taxon>Malvales</taxon>
        <taxon>Dipterocarpaceae</taxon>
        <taxon>Rubroshorea</taxon>
    </lineage>
</organism>
<feature type="region of interest" description="Disordered" evidence="1">
    <location>
        <begin position="223"/>
        <end position="309"/>
    </location>
</feature>